<keyword evidence="1" id="KW-0732">Signal</keyword>
<gene>
    <name evidence="2" type="ORF">D7V88_03230</name>
</gene>
<evidence type="ECO:0008006" key="4">
    <source>
        <dbReference type="Google" id="ProtNLM"/>
    </source>
</evidence>
<dbReference type="Proteomes" id="UP000268094">
    <property type="component" value="Unassembled WGS sequence"/>
</dbReference>
<comment type="caution">
    <text evidence="2">The sequence shown here is derived from an EMBL/GenBank/DDBJ whole genome shotgun (WGS) entry which is preliminary data.</text>
</comment>
<name>A0A3A8JCX4_9BACT</name>
<dbReference type="EMBL" id="RAVZ01000011">
    <property type="protein sequence ID" value="RKG93265.1"/>
    <property type="molecule type" value="Genomic_DNA"/>
</dbReference>
<feature type="chain" id="PRO_5017482429" description="Lipoprotein" evidence="1">
    <location>
        <begin position="27"/>
        <end position="116"/>
    </location>
</feature>
<accession>A0A3A8JCX4</accession>
<dbReference type="RefSeq" id="WP_120539108.1">
    <property type="nucleotide sequence ID" value="NZ_RAVZ01000011.1"/>
</dbReference>
<evidence type="ECO:0000256" key="1">
    <source>
        <dbReference type="SAM" id="SignalP"/>
    </source>
</evidence>
<protein>
    <recommendedName>
        <fullName evidence="4">Lipoprotein</fullName>
    </recommendedName>
</protein>
<keyword evidence="3" id="KW-1185">Reference proteome</keyword>
<dbReference type="OrthoDB" id="5516368at2"/>
<evidence type="ECO:0000313" key="2">
    <source>
        <dbReference type="EMBL" id="RKG93265.1"/>
    </source>
</evidence>
<evidence type="ECO:0000313" key="3">
    <source>
        <dbReference type="Proteomes" id="UP000268094"/>
    </source>
</evidence>
<proteinExistence type="predicted"/>
<feature type="signal peptide" evidence="1">
    <location>
        <begin position="1"/>
        <end position="26"/>
    </location>
</feature>
<dbReference type="AlphaFoldDB" id="A0A3A8JCX4"/>
<reference evidence="3" key="1">
    <citation type="submission" date="2018-09" db="EMBL/GenBank/DDBJ databases">
        <authorList>
            <person name="Livingstone P.G."/>
            <person name="Whitworth D.E."/>
        </authorList>
    </citation>
    <scope>NUCLEOTIDE SEQUENCE [LARGE SCALE GENOMIC DNA]</scope>
    <source>
        <strain evidence="3">CA054A</strain>
    </source>
</reference>
<organism evidence="2 3">
    <name type="scientific">Corallococcus terminator</name>
    <dbReference type="NCBI Taxonomy" id="2316733"/>
    <lineage>
        <taxon>Bacteria</taxon>
        <taxon>Pseudomonadati</taxon>
        <taxon>Myxococcota</taxon>
        <taxon>Myxococcia</taxon>
        <taxon>Myxococcales</taxon>
        <taxon>Cystobacterineae</taxon>
        <taxon>Myxococcaceae</taxon>
        <taxon>Corallococcus</taxon>
    </lineage>
</organism>
<sequence length="116" mass="12251">MRNMIRALVLMSVTVGILSACGPASEVDEAPAAAISVDAQVEQEIGDTPNCGLDGQLQSQIIWAAACKACTEVGGDGSWPRGAYGRPGNLHQRCCWGSSCQGWKLIRPVCETCELN</sequence>
<dbReference type="PROSITE" id="PS51257">
    <property type="entry name" value="PROKAR_LIPOPROTEIN"/>
    <property type="match status" value="1"/>
</dbReference>